<dbReference type="RefSeq" id="WP_015820231.1">
    <property type="nucleotide sequence ID" value="NC_012997.1"/>
</dbReference>
<sequence>MNSRTYPIRAKIVIRQLASLILIIGYLFPDASVAQAPDTLNADFDKLTEEIVVTYRDNLAIAPNTSVPGATDLEKTLDESRTSSGALLKFIASYQDNLLDSTNPSLLIKAFQALLDANLGGVANSLLDDAEEISDTYTLAQLHYRIAVYAHRTGQPERALQHLSKIEARNALSEQQSDYATLLFGTLLQNNKKHREAVKYYQSISPESTYFSHAQMNIAVAYIRQGWWTDAQLAINNALSSKAVNNDPELRNRLLLMLGYNRLKNEFYRDSRDAFRKISLESHYSNRAMLGIGLCALNQGDIVGAINAFGYLKQKSENTISVAEAHLLYAYAHEKMGEKALASAQYEAAIAYYNGRLLAASANDKPLDPGIAFEYTEGNRGFVEQQIQTLERLAAEFSTYSPRILALRGRYEVYLHKIKEGAKNDNIKILTSYLSQSQYGQAKLFDNKL</sequence>
<accession>C5BTZ7</accession>
<keyword evidence="3" id="KW-1185">Reference proteome</keyword>
<gene>
    <name evidence="2" type="ordered locus">TERTU_1648</name>
</gene>
<evidence type="ECO:0000256" key="1">
    <source>
        <dbReference type="SAM" id="Phobius"/>
    </source>
</evidence>
<dbReference type="STRING" id="377629.TERTU_1648"/>
<dbReference type="InterPro" id="IPR011990">
    <property type="entry name" value="TPR-like_helical_dom_sf"/>
</dbReference>
<protein>
    <submittedName>
        <fullName evidence="2">Tetratricopeptide repeat domain protein</fullName>
    </submittedName>
</protein>
<feature type="transmembrane region" description="Helical" evidence="1">
    <location>
        <begin position="12"/>
        <end position="29"/>
    </location>
</feature>
<keyword evidence="1" id="KW-1133">Transmembrane helix</keyword>
<dbReference type="OrthoDB" id="6382843at2"/>
<dbReference type="KEGG" id="ttu:TERTU_1648"/>
<keyword evidence="1" id="KW-0472">Membrane</keyword>
<name>C5BTZ7_TERTT</name>
<reference evidence="2 3" key="1">
    <citation type="journal article" date="2009" name="PLoS ONE">
        <title>The complete genome of Teredinibacter turnerae T7901: an intracellular endosymbiont of marine wood-boring bivalves (shipworms).</title>
        <authorList>
            <person name="Yang J.C."/>
            <person name="Madupu R."/>
            <person name="Durkin A.S."/>
            <person name="Ekborg N.A."/>
            <person name="Pedamallu C.S."/>
            <person name="Hostetler J.B."/>
            <person name="Radune D."/>
            <person name="Toms B.S."/>
            <person name="Henrissat B."/>
            <person name="Coutinho P.M."/>
            <person name="Schwarz S."/>
            <person name="Field L."/>
            <person name="Trindade-Silva A.E."/>
            <person name="Soares C.A.G."/>
            <person name="Elshahawi S."/>
            <person name="Hanora A."/>
            <person name="Schmidt E.W."/>
            <person name="Haygood M.G."/>
            <person name="Posfai J."/>
            <person name="Benner J."/>
            <person name="Madinger C."/>
            <person name="Nove J."/>
            <person name="Anton B."/>
            <person name="Chaudhary K."/>
            <person name="Foster J."/>
            <person name="Holman A."/>
            <person name="Kumar S."/>
            <person name="Lessard P.A."/>
            <person name="Luyten Y.A."/>
            <person name="Slatko B."/>
            <person name="Wood N."/>
            <person name="Wu B."/>
            <person name="Teplitski M."/>
            <person name="Mougous J.D."/>
            <person name="Ward N."/>
            <person name="Eisen J.A."/>
            <person name="Badger J.H."/>
            <person name="Distel D.L."/>
        </authorList>
    </citation>
    <scope>NUCLEOTIDE SEQUENCE [LARGE SCALE GENOMIC DNA]</scope>
    <source>
        <strain evidence="3">ATCC 39867 / T7901</strain>
    </source>
</reference>
<evidence type="ECO:0000313" key="2">
    <source>
        <dbReference type="EMBL" id="ACR14115.1"/>
    </source>
</evidence>
<organism evidence="2 3">
    <name type="scientific">Teredinibacter turnerae (strain ATCC 39867 / T7901)</name>
    <dbReference type="NCBI Taxonomy" id="377629"/>
    <lineage>
        <taxon>Bacteria</taxon>
        <taxon>Pseudomonadati</taxon>
        <taxon>Pseudomonadota</taxon>
        <taxon>Gammaproteobacteria</taxon>
        <taxon>Cellvibrionales</taxon>
        <taxon>Cellvibrionaceae</taxon>
        <taxon>Teredinibacter</taxon>
    </lineage>
</organism>
<dbReference type="Proteomes" id="UP000009080">
    <property type="component" value="Chromosome"/>
</dbReference>
<proteinExistence type="predicted"/>
<dbReference type="EMBL" id="CP001614">
    <property type="protein sequence ID" value="ACR14115.1"/>
    <property type="molecule type" value="Genomic_DNA"/>
</dbReference>
<dbReference type="eggNOG" id="COG0790">
    <property type="taxonomic scope" value="Bacteria"/>
</dbReference>
<evidence type="ECO:0000313" key="3">
    <source>
        <dbReference type="Proteomes" id="UP000009080"/>
    </source>
</evidence>
<dbReference type="HOGENOM" id="CLU_609604_0_0_6"/>
<dbReference type="AlphaFoldDB" id="C5BTZ7"/>
<keyword evidence="1" id="KW-0812">Transmembrane</keyword>
<dbReference type="Gene3D" id="1.25.40.10">
    <property type="entry name" value="Tetratricopeptide repeat domain"/>
    <property type="match status" value="2"/>
</dbReference>
<dbReference type="Pfam" id="PF13432">
    <property type="entry name" value="TPR_16"/>
    <property type="match status" value="1"/>
</dbReference>
<dbReference type="SUPFAM" id="SSF48452">
    <property type="entry name" value="TPR-like"/>
    <property type="match status" value="1"/>
</dbReference>